<dbReference type="InterPro" id="IPR004910">
    <property type="entry name" value="Yippee/Mis18/Cereblon"/>
</dbReference>
<dbReference type="Pfam" id="PF03226">
    <property type="entry name" value="Yippee-Mis18"/>
    <property type="match status" value="1"/>
</dbReference>
<dbReference type="GO" id="GO:0000785">
    <property type="term" value="C:chromatin"/>
    <property type="evidence" value="ECO:0007669"/>
    <property type="project" value="TreeGrafter"/>
</dbReference>
<accession>A0A0G4J0Q8</accession>
<evidence type="ECO:0000313" key="14">
    <source>
        <dbReference type="Proteomes" id="UP000039324"/>
    </source>
</evidence>
<dbReference type="PANTHER" id="PTHR16431">
    <property type="entry name" value="NEUROGENIC PROTEIN MASTERMIND"/>
    <property type="match status" value="1"/>
</dbReference>
<proteinExistence type="predicted"/>
<keyword evidence="7" id="KW-0862">Zinc</keyword>
<evidence type="ECO:0000259" key="11">
    <source>
        <dbReference type="PROSITE" id="PS51793"/>
    </source>
</evidence>
<keyword evidence="3" id="KW-0158">Chromosome</keyword>
<evidence type="ECO:0000256" key="3">
    <source>
        <dbReference type="ARBA" id="ARBA00022454"/>
    </source>
</evidence>
<keyword evidence="9" id="KW-0131">Cell cycle</keyword>
<feature type="domain" description="Mis18" evidence="11">
    <location>
        <begin position="16"/>
        <end position="113"/>
    </location>
</feature>
<dbReference type="PROSITE" id="PS51793">
    <property type="entry name" value="MIS18"/>
    <property type="match status" value="1"/>
</dbReference>
<keyword evidence="8" id="KW-0539">Nucleus</keyword>
<dbReference type="AlphaFoldDB" id="A0A0G4J0Q8"/>
<keyword evidence="6" id="KW-0498">Mitosis</keyword>
<evidence type="ECO:0000313" key="13">
    <source>
        <dbReference type="EMBL" id="SPR00890.1"/>
    </source>
</evidence>
<dbReference type="GO" id="GO:0046872">
    <property type="term" value="F:metal ion binding"/>
    <property type="evidence" value="ECO:0007669"/>
    <property type="project" value="UniProtKB-KW"/>
</dbReference>
<protein>
    <recommendedName>
        <fullName evidence="11">Mis18 domain-containing protein</fullName>
    </recommendedName>
</protein>
<dbReference type="GO" id="GO:0051301">
    <property type="term" value="P:cell division"/>
    <property type="evidence" value="ECO:0007669"/>
    <property type="project" value="UniProtKB-KW"/>
</dbReference>
<keyword evidence="4" id="KW-0132">Cell division</keyword>
<evidence type="ECO:0000313" key="15">
    <source>
        <dbReference type="Proteomes" id="UP000290189"/>
    </source>
</evidence>
<dbReference type="Proteomes" id="UP000039324">
    <property type="component" value="Unassembled WGS sequence"/>
</dbReference>
<gene>
    <name evidence="12" type="ORF">PBRA_008505</name>
    <name evidence="13" type="ORF">PLBR_LOCUS8105</name>
</gene>
<evidence type="ECO:0000256" key="6">
    <source>
        <dbReference type="ARBA" id="ARBA00022776"/>
    </source>
</evidence>
<evidence type="ECO:0000256" key="4">
    <source>
        <dbReference type="ARBA" id="ARBA00022618"/>
    </source>
</evidence>
<name>A0A0G4J0Q8_PLABS</name>
<dbReference type="Proteomes" id="UP000290189">
    <property type="component" value="Unassembled WGS sequence"/>
</dbReference>
<dbReference type="GO" id="GO:0005634">
    <property type="term" value="C:nucleus"/>
    <property type="evidence" value="ECO:0007669"/>
    <property type="project" value="UniProtKB-SubCell"/>
</dbReference>
<evidence type="ECO:0000256" key="10">
    <source>
        <dbReference type="ARBA" id="ARBA00023328"/>
    </source>
</evidence>
<dbReference type="STRING" id="37360.A0A0G4J0Q8"/>
<dbReference type="EMBL" id="CDSF01000111">
    <property type="protein sequence ID" value="CEP01193.1"/>
    <property type="molecule type" value="Genomic_DNA"/>
</dbReference>
<evidence type="ECO:0000256" key="5">
    <source>
        <dbReference type="ARBA" id="ARBA00022723"/>
    </source>
</evidence>
<evidence type="ECO:0000256" key="2">
    <source>
        <dbReference type="ARBA" id="ARBA00004584"/>
    </source>
</evidence>
<dbReference type="GO" id="GO:0000775">
    <property type="term" value="C:chromosome, centromeric region"/>
    <property type="evidence" value="ECO:0007669"/>
    <property type="project" value="UniProtKB-SubCell"/>
</dbReference>
<keyword evidence="14" id="KW-1185">Reference proteome</keyword>
<keyword evidence="5" id="KW-0479">Metal-binding</keyword>
<dbReference type="EMBL" id="OVEO01000015">
    <property type="protein sequence ID" value="SPR00890.1"/>
    <property type="molecule type" value="Genomic_DNA"/>
</dbReference>
<evidence type="ECO:0000256" key="1">
    <source>
        <dbReference type="ARBA" id="ARBA00004123"/>
    </source>
</evidence>
<dbReference type="GO" id="GO:0007059">
    <property type="term" value="P:chromosome segregation"/>
    <property type="evidence" value="ECO:0007669"/>
    <property type="project" value="TreeGrafter"/>
</dbReference>
<dbReference type="OMA" id="EMKMLVM"/>
<reference evidence="13 15" key="2">
    <citation type="submission" date="2018-03" db="EMBL/GenBank/DDBJ databases">
        <authorList>
            <person name="Fogelqvist J."/>
        </authorList>
    </citation>
    <scope>NUCLEOTIDE SEQUENCE [LARGE SCALE GENOMIC DNA]</scope>
</reference>
<sequence length="171" mass="17819">MGADADGTAEQGADPVVVLSCGQCRAIVADTTSLVGADDRFGLITVRSAVGVAVGAEPQLSSVGYDAISTYQVVACAACNNVIGRQYISTPPHLDLARGMYTFSTKAIQTYTTGSGTPSAPASCRGLLSLGEIREQYERISEIVMILAERIDAVESVVARASDGRGSKTRR</sequence>
<dbReference type="InterPro" id="IPR034752">
    <property type="entry name" value="Mis18"/>
</dbReference>
<keyword evidence="10" id="KW-0137">Centromere</keyword>
<evidence type="ECO:0000256" key="8">
    <source>
        <dbReference type="ARBA" id="ARBA00023242"/>
    </source>
</evidence>
<dbReference type="OrthoDB" id="74210at2759"/>
<dbReference type="PANTHER" id="PTHR16431:SF1">
    <property type="entry name" value="NEUROGENIC PROTEIN MASTERMIND"/>
    <property type="match status" value="1"/>
</dbReference>
<evidence type="ECO:0000313" key="12">
    <source>
        <dbReference type="EMBL" id="CEP01193.1"/>
    </source>
</evidence>
<keyword evidence="13" id="KW-0496">Mitochondrion</keyword>
<dbReference type="GO" id="GO:0034080">
    <property type="term" value="P:CENP-A containing chromatin assembly"/>
    <property type="evidence" value="ECO:0007669"/>
    <property type="project" value="TreeGrafter"/>
</dbReference>
<geneLocation type="mitochondrion" evidence="13"/>
<evidence type="ECO:0000256" key="9">
    <source>
        <dbReference type="ARBA" id="ARBA00023306"/>
    </source>
</evidence>
<evidence type="ECO:0000256" key="7">
    <source>
        <dbReference type="ARBA" id="ARBA00022833"/>
    </source>
</evidence>
<comment type="subcellular location">
    <subcellularLocation>
        <location evidence="2">Chromosome</location>
        <location evidence="2">Centromere</location>
    </subcellularLocation>
    <subcellularLocation>
        <location evidence="1">Nucleus</location>
    </subcellularLocation>
</comment>
<organism evidence="12 14">
    <name type="scientific">Plasmodiophora brassicae</name>
    <name type="common">Clubroot disease agent</name>
    <dbReference type="NCBI Taxonomy" id="37360"/>
    <lineage>
        <taxon>Eukaryota</taxon>
        <taxon>Sar</taxon>
        <taxon>Rhizaria</taxon>
        <taxon>Endomyxa</taxon>
        <taxon>Phytomyxea</taxon>
        <taxon>Plasmodiophorida</taxon>
        <taxon>Plasmodiophoridae</taxon>
        <taxon>Plasmodiophora</taxon>
    </lineage>
</organism>
<reference evidence="12 14" key="1">
    <citation type="submission" date="2015-02" db="EMBL/GenBank/DDBJ databases">
        <authorList>
            <person name="Chooi Y.-H."/>
        </authorList>
    </citation>
    <scope>NUCLEOTIDE SEQUENCE [LARGE SCALE GENOMIC DNA]</scope>
    <source>
        <strain evidence="12">E3</strain>
    </source>
</reference>